<accession>A0ABP1E062</accession>
<name>A0ABP1E062_9APHY</name>
<organism evidence="3 4">
    <name type="scientific">Somion occarium</name>
    <dbReference type="NCBI Taxonomy" id="3059160"/>
    <lineage>
        <taxon>Eukaryota</taxon>
        <taxon>Fungi</taxon>
        <taxon>Dikarya</taxon>
        <taxon>Basidiomycota</taxon>
        <taxon>Agaricomycotina</taxon>
        <taxon>Agaricomycetes</taxon>
        <taxon>Polyporales</taxon>
        <taxon>Cerrenaceae</taxon>
        <taxon>Somion</taxon>
    </lineage>
</organism>
<feature type="compositionally biased region" description="Basic residues" evidence="1">
    <location>
        <begin position="438"/>
        <end position="448"/>
    </location>
</feature>
<evidence type="ECO:0000313" key="3">
    <source>
        <dbReference type="EMBL" id="CAL1713446.1"/>
    </source>
</evidence>
<evidence type="ECO:0000259" key="2">
    <source>
        <dbReference type="Pfam" id="PF08495"/>
    </source>
</evidence>
<feature type="domain" description="FIST" evidence="2">
    <location>
        <begin position="48"/>
        <end position="256"/>
    </location>
</feature>
<dbReference type="InterPro" id="IPR013702">
    <property type="entry name" value="FIST_domain_N"/>
</dbReference>
<dbReference type="Pfam" id="PF08495">
    <property type="entry name" value="FIST"/>
    <property type="match status" value="1"/>
</dbReference>
<keyword evidence="4" id="KW-1185">Reference proteome</keyword>
<dbReference type="EMBL" id="OZ037950">
    <property type="protein sequence ID" value="CAL1713446.1"/>
    <property type="molecule type" value="Genomic_DNA"/>
</dbReference>
<dbReference type="Proteomes" id="UP001497453">
    <property type="component" value="Chromosome 7"/>
</dbReference>
<feature type="region of interest" description="Disordered" evidence="1">
    <location>
        <begin position="432"/>
        <end position="455"/>
    </location>
</feature>
<gene>
    <name evidence="3" type="ORF">GFSPODELE1_LOCUS9307</name>
</gene>
<protein>
    <recommendedName>
        <fullName evidence="2">FIST domain-containing protein</fullName>
    </recommendedName>
</protein>
<proteinExistence type="predicted"/>
<reference evidence="4" key="1">
    <citation type="submission" date="2024-04" db="EMBL/GenBank/DDBJ databases">
        <authorList>
            <person name="Shaw F."/>
            <person name="Minotto A."/>
        </authorList>
    </citation>
    <scope>NUCLEOTIDE SEQUENCE [LARGE SCALE GENOMIC DNA]</scope>
</reference>
<sequence length="455" mass="49786">MALAARTLISRSVTPILEQVSALAAAPNPGRGIIYSLSPGPDLQDTDLSNLVSQFTSIPNSIGCLSAHTNLTCDHVQPIPQATICSWAEFDMSRARIFRSTIPGRAAAQVGRWHAARKPQHDALSDIPPPTLNGETWPRSTPTHALPTELEDLSPEDVNAVVYFSDNSHEGITESLRSFHNASAVGMIATSTPFVTGRPFTLFHNKDIHSSGAVGMCINGFTPPRHNVVFPALKAITRACMVTSSEGNLVHTLDNKNPTEILLHGIERHKLMVNKDVNLAFRESQFYLWVAQEDKSPEQVFRINSGDPSRGTIALEGDLAPPVGSRVQMLHLPENYLDSRLPVLNRPNCRVNMNFLTVPSEPPPTLLTPLSIGVSRIPHAGEDYIHFDGMFVAASEHSFIVSRVDKNGAKERPWKAPVPQGYLGLGFDPTTGGLPVLKKPKKKNKKPKSSIQRNW</sequence>
<evidence type="ECO:0000313" key="4">
    <source>
        <dbReference type="Proteomes" id="UP001497453"/>
    </source>
</evidence>
<evidence type="ECO:0000256" key="1">
    <source>
        <dbReference type="SAM" id="MobiDB-lite"/>
    </source>
</evidence>